<dbReference type="OrthoDB" id="1398135at2"/>
<organism evidence="2 3">
    <name type="scientific">Dokdonia pacifica</name>
    <dbReference type="NCBI Taxonomy" id="1627892"/>
    <lineage>
        <taxon>Bacteria</taxon>
        <taxon>Pseudomonadati</taxon>
        <taxon>Bacteroidota</taxon>
        <taxon>Flavobacteriia</taxon>
        <taxon>Flavobacteriales</taxon>
        <taxon>Flavobacteriaceae</taxon>
        <taxon>Dokdonia</taxon>
    </lineage>
</organism>
<evidence type="ECO:0000256" key="1">
    <source>
        <dbReference type="SAM" id="MobiDB-lite"/>
    </source>
</evidence>
<feature type="compositionally biased region" description="Low complexity" evidence="1">
    <location>
        <begin position="11"/>
        <end position="21"/>
    </location>
</feature>
<evidence type="ECO:0000313" key="2">
    <source>
        <dbReference type="EMBL" id="SNR93212.1"/>
    </source>
</evidence>
<proteinExistence type="predicted"/>
<accession>A0A239ACW3</accession>
<dbReference type="AlphaFoldDB" id="A0A239ACW3"/>
<name>A0A239ACW3_9FLAO</name>
<dbReference type="Proteomes" id="UP000198379">
    <property type="component" value="Unassembled WGS sequence"/>
</dbReference>
<protein>
    <submittedName>
        <fullName evidence="2">Uncharacterized protein</fullName>
    </submittedName>
</protein>
<dbReference type="RefSeq" id="WP_089372123.1">
    <property type="nucleotide sequence ID" value="NZ_BMEP01000007.1"/>
</dbReference>
<keyword evidence="3" id="KW-1185">Reference proteome</keyword>
<sequence length="144" mass="15949">MSISGYQSDASQNGGSQTSQNSVTIHEILPEHLSTSLTHSASYNTYSLINENLIIAKDIRLSPRTPELEIGDWLVSLPAPLIDEGNHTGTLFSIGWSQFFYSIDIDGRVTISGTFVNDQDELILNINPYIVELPLRFKTFGSPF</sequence>
<dbReference type="EMBL" id="FZNY01000004">
    <property type="protein sequence ID" value="SNR93212.1"/>
    <property type="molecule type" value="Genomic_DNA"/>
</dbReference>
<evidence type="ECO:0000313" key="3">
    <source>
        <dbReference type="Proteomes" id="UP000198379"/>
    </source>
</evidence>
<feature type="region of interest" description="Disordered" evidence="1">
    <location>
        <begin position="1"/>
        <end position="21"/>
    </location>
</feature>
<feature type="compositionally biased region" description="Polar residues" evidence="1">
    <location>
        <begin position="1"/>
        <end position="10"/>
    </location>
</feature>
<reference evidence="2 3" key="1">
    <citation type="submission" date="2017-06" db="EMBL/GenBank/DDBJ databases">
        <authorList>
            <person name="Kim H.J."/>
            <person name="Triplett B.A."/>
        </authorList>
    </citation>
    <scope>NUCLEOTIDE SEQUENCE [LARGE SCALE GENOMIC DNA]</scope>
    <source>
        <strain evidence="2 3">DSM 25597</strain>
    </source>
</reference>
<gene>
    <name evidence="2" type="ORF">SAMN06265376_104320</name>
</gene>